<dbReference type="Proteomes" id="UP000005019">
    <property type="component" value="Unassembled WGS sequence"/>
</dbReference>
<keyword evidence="2" id="KW-1185">Reference proteome</keyword>
<dbReference type="InterPro" id="IPR008018">
    <property type="entry name" value="Phage_tail_attach_FII"/>
</dbReference>
<evidence type="ECO:0000313" key="1">
    <source>
        <dbReference type="EMBL" id="EGK73362.1"/>
    </source>
</evidence>
<dbReference type="OrthoDB" id="8913169at2"/>
<reference evidence="1 2" key="1">
    <citation type="journal article" date="2011" name="J. Bacteriol.">
        <title>Genome sequence of Methyloversatilis universalis FAM5T, a methylotrophic representative of the order Rhodocyclales.</title>
        <authorList>
            <person name="Kittichotirat W."/>
            <person name="Good N.M."/>
            <person name="Hall R."/>
            <person name="Bringel F."/>
            <person name="Lajus A."/>
            <person name="Medigue C."/>
            <person name="Smalley N.E."/>
            <person name="Beck D."/>
            <person name="Bumgarner R."/>
            <person name="Vuilleumier S."/>
            <person name="Kalyuzhnaya M.G."/>
        </authorList>
    </citation>
    <scope>NUCLEOTIDE SEQUENCE [LARGE SCALE GENOMIC DNA]</scope>
    <source>
        <strain evidence="2">ATCC BAA-1314 / JCM 13912 / FAM5</strain>
    </source>
</reference>
<organism evidence="1 2">
    <name type="scientific">Methyloversatilis universalis (strain ATCC BAA-1314 / DSM 25237 / JCM 13912 / CCUG 52030 / FAM5)</name>
    <dbReference type="NCBI Taxonomy" id="1000565"/>
    <lineage>
        <taxon>Bacteria</taxon>
        <taxon>Pseudomonadati</taxon>
        <taxon>Pseudomonadota</taxon>
        <taxon>Betaproteobacteria</taxon>
        <taxon>Nitrosomonadales</taxon>
        <taxon>Sterolibacteriaceae</taxon>
        <taxon>Methyloversatilis</taxon>
    </lineage>
</organism>
<comment type="caution">
    <text evidence="1">The sequence shown here is derived from an EMBL/GenBank/DDBJ whole genome shotgun (WGS) entry which is preliminary data.</text>
</comment>
<dbReference type="STRING" id="1000565.METUNv1_00540"/>
<evidence type="ECO:0000313" key="2">
    <source>
        <dbReference type="Proteomes" id="UP000005019"/>
    </source>
</evidence>
<dbReference type="Gene3D" id="2.40.10.180">
    <property type="entry name" value="Phage tail proteins"/>
    <property type="match status" value="1"/>
</dbReference>
<dbReference type="AlphaFoldDB" id="F5R8A4"/>
<gene>
    <name evidence="1" type="ORF">METUNv1_00540</name>
</gene>
<dbReference type="EMBL" id="AFHG01000029">
    <property type="protein sequence ID" value="EGK73362.1"/>
    <property type="molecule type" value="Genomic_DNA"/>
</dbReference>
<dbReference type="InterPro" id="IPR053734">
    <property type="entry name" value="Phage_Head-Tail_Connect_sf"/>
</dbReference>
<dbReference type="GO" id="GO:0019068">
    <property type="term" value="P:virion assembly"/>
    <property type="evidence" value="ECO:0007669"/>
    <property type="project" value="InterPro"/>
</dbReference>
<proteinExistence type="predicted"/>
<protein>
    <submittedName>
        <fullName evidence="1">Uncharacterized protein</fullName>
    </submittedName>
</protein>
<accession>F5R8A4</accession>
<name>F5R8A4_METUF</name>
<sequence>MNFAPALLVNGPFGTDVVIDGVAGRAIFDEAYAEAFDVAGSAPRLTYRVADFPSVARGQAVTVGARSFKTAAVPEPDGTGMAVVRLHQA</sequence>
<dbReference type="Pfam" id="PF05354">
    <property type="entry name" value="Phage_attach"/>
    <property type="match status" value="1"/>
</dbReference>
<dbReference type="RefSeq" id="WP_008058564.1">
    <property type="nucleotide sequence ID" value="NZ_AFHG01000029.1"/>
</dbReference>